<proteinExistence type="predicted"/>
<name>A0A834ZW20_9POAL</name>
<feature type="region of interest" description="Disordered" evidence="2">
    <location>
        <begin position="1388"/>
        <end position="1410"/>
    </location>
</feature>
<feature type="region of interest" description="Disordered" evidence="2">
    <location>
        <begin position="267"/>
        <end position="536"/>
    </location>
</feature>
<dbReference type="SUPFAM" id="SSF63491">
    <property type="entry name" value="BAG domain"/>
    <property type="match status" value="1"/>
</dbReference>
<dbReference type="OrthoDB" id="1907216at2759"/>
<gene>
    <name evidence="4" type="ORF">HU200_067329</name>
</gene>
<comment type="caution">
    <text evidence="4">The sequence shown here is derived from an EMBL/GenBank/DDBJ whole genome shotgun (WGS) entry which is preliminary data.</text>
</comment>
<feature type="compositionally biased region" description="Basic and acidic residues" evidence="2">
    <location>
        <begin position="909"/>
        <end position="924"/>
    </location>
</feature>
<dbReference type="Proteomes" id="UP000636709">
    <property type="component" value="Unassembled WGS sequence"/>
</dbReference>
<feature type="compositionally biased region" description="Basic and acidic residues" evidence="2">
    <location>
        <begin position="481"/>
        <end position="503"/>
    </location>
</feature>
<dbReference type="SMART" id="SM00264">
    <property type="entry name" value="BAG"/>
    <property type="match status" value="1"/>
</dbReference>
<feature type="region of interest" description="Disordered" evidence="2">
    <location>
        <begin position="1156"/>
        <end position="1177"/>
    </location>
</feature>
<evidence type="ECO:0000313" key="4">
    <source>
        <dbReference type="EMBL" id="KAF8642647.1"/>
    </source>
</evidence>
<keyword evidence="5" id="KW-1185">Reference proteome</keyword>
<reference evidence="4" key="1">
    <citation type="submission" date="2020-07" db="EMBL/GenBank/DDBJ databases">
        <title>Genome sequence and genetic diversity analysis of an under-domesticated orphan crop, white fonio (Digitaria exilis).</title>
        <authorList>
            <person name="Bennetzen J.L."/>
            <person name="Chen S."/>
            <person name="Ma X."/>
            <person name="Wang X."/>
            <person name="Yssel A.E.J."/>
            <person name="Chaluvadi S.R."/>
            <person name="Johnson M."/>
            <person name="Gangashetty P."/>
            <person name="Hamidou F."/>
            <person name="Sanogo M.D."/>
            <person name="Zwaenepoel A."/>
            <person name="Wallace J."/>
            <person name="Van De Peer Y."/>
            <person name="Van Deynze A."/>
        </authorList>
    </citation>
    <scope>NUCLEOTIDE SEQUENCE</scope>
    <source>
        <tissue evidence="4">Leaves</tissue>
    </source>
</reference>
<feature type="compositionally biased region" description="Basic and acidic residues" evidence="2">
    <location>
        <begin position="772"/>
        <end position="784"/>
    </location>
</feature>
<feature type="compositionally biased region" description="Basic and acidic residues" evidence="2">
    <location>
        <begin position="267"/>
        <end position="289"/>
    </location>
</feature>
<feature type="compositionally biased region" description="Basic and acidic residues" evidence="2">
    <location>
        <begin position="1030"/>
        <end position="1041"/>
    </location>
</feature>
<dbReference type="GO" id="GO:0051087">
    <property type="term" value="F:protein-folding chaperone binding"/>
    <property type="evidence" value="ECO:0007669"/>
    <property type="project" value="InterPro"/>
</dbReference>
<feature type="compositionally biased region" description="Polar residues" evidence="2">
    <location>
        <begin position="1316"/>
        <end position="1334"/>
    </location>
</feature>
<feature type="compositionally biased region" description="Basic and acidic residues" evidence="2">
    <location>
        <begin position="353"/>
        <end position="366"/>
    </location>
</feature>
<dbReference type="CDD" id="cd23767">
    <property type="entry name" value="IQCD"/>
    <property type="match status" value="1"/>
</dbReference>
<dbReference type="EMBL" id="JACEFO010003289">
    <property type="protein sequence ID" value="KAF8642647.1"/>
    <property type="molecule type" value="Genomic_DNA"/>
</dbReference>
<dbReference type="GO" id="GO:0006457">
    <property type="term" value="P:protein folding"/>
    <property type="evidence" value="ECO:0007669"/>
    <property type="project" value="TreeGrafter"/>
</dbReference>
<accession>A0A834ZW20</accession>
<sequence>MYPANHYMDPYHSHYRNHTPYPYYPPPGWEIPTTHPRAMDSPFRPPTYGAWPYNVGMHCRHPSEFHCCCNHTYPPDHYSFKPPLPQELPPPHLYYHGPFPQHANAFPSQFFPPHPYPVDQMPYGYDKLKSHCCGCPNHVCHGAEKGNMKIEEERPDVKLENEHKDADSGSIIHHPNNQFPFIWRPAASIQGKENGKHYKLSPHLVNGWAPMSRKMTGDVEQREQDNQLNVWAPMSCKRTGDVTNQEQNQGKEQFHLPIVWMPAEYDEPKQKAKDMKMEEASRNSEEAPRSPKIKIIPLSWFDNNGHHDQKPATRDGSGDHTDRAVNSQLAVPEHQDGLTVEESPKSTPAVPKKVNDDERKPARENYKAIPVMPEKEIGEKKASTYRTIPVMKESDQKNTGMSGKKEVAKASNVDKVEGNGKTNHSQSSTAKHSKLPPVCLRVDPFPRKKSGNGSRSPSPPTRKDGDTAKKDVKEAQGQNLEHYDARHTTVSEAEEKSPNEMKKGTSPSNDTVQAASVEHSCEEEVPTSKHDDKVQASGTTIGTQENAGAESLQGDAVQENAGAESFKGCDQRQNEDMTVVKNEAAKDEARTFRSNLSEPDAAVRIQSAYRGYDVRRWQPLDKLREIRNVYEQMQGVKKQLRCIEDTCKKPTEKEQVAIGETIMNFLLKLDTIQGLHPSVREARKSVARELVSLQEKLDTLCKQPSGEFDCKNSNEKSEIAENSSQIAAPIITTEICDKVERAVELGKVEEPSSVDSMEACDAVPSGIPMEVKQDADASEQKNGNEESYSTTIEEANKGKVPGHFELEVSSSMDMSSEEHSNAFKGEGEAVPCVKFMEPLHDAASAGDSSGLEQCTATTDQSLHAESNSAPTEDIITRDASASAENGATTEEDGPVDGQPHRTAAAESLGLKHDVSSEDQPRELSGRVCLEDSSLSLQGEEQHDIIPADDSVLSCTKDQSEAGSDISMQDQAVDTMQDSRVANIELLQTPDGTPGASMDNIENSASAEPDSASEQIVVDESNDAVHCGVSAKDEQRHEDQKTEATVGMLRGSSAGDRDSLPEASKKECDIQESHPSLEEEADDTMDEIVLPQLDSFELSCAYEGGITGHERSETDVSSESQTDTQEEHTDVVLPETGRYIETLKEDPMDAGGITWHERSETEVSSESQTDTQEEHTDVLPETGRCIETLKEAPVDAVAQEEHEGVAFPDTSECIETLKEAPVDTSAANSVEDVGVQVSVTGECTEMPENSAEDVGVQAFVTEKCTEMLEDVQMGVSGANSADDAGVQVSAIGSITKDAPVRGAGVNPAEEEAHNLKGDNTVQTENQASEAASSSDGRTEDGLQDGDNKKLAEENQQLKELLQKLLASGNDQMGVITDLSDKVKALERKLARKKRPKVRVHRPARNAMAKVH</sequence>
<feature type="compositionally biased region" description="Basic and acidic residues" evidence="2">
    <location>
        <begin position="403"/>
        <end position="418"/>
    </location>
</feature>
<feature type="region of interest" description="Disordered" evidence="2">
    <location>
        <begin position="986"/>
        <end position="1012"/>
    </location>
</feature>
<feature type="compositionally biased region" description="Basic and acidic residues" evidence="2">
    <location>
        <begin position="373"/>
        <end position="382"/>
    </location>
</feature>
<dbReference type="PROSITE" id="PS50096">
    <property type="entry name" value="IQ"/>
    <property type="match status" value="1"/>
</dbReference>
<feature type="compositionally biased region" description="Polar residues" evidence="2">
    <location>
        <begin position="505"/>
        <end position="514"/>
    </location>
</feature>
<evidence type="ECO:0000256" key="2">
    <source>
        <dbReference type="SAM" id="MobiDB-lite"/>
    </source>
</evidence>
<dbReference type="InterPro" id="IPR003103">
    <property type="entry name" value="BAG_domain"/>
</dbReference>
<dbReference type="InterPro" id="IPR036533">
    <property type="entry name" value="BAG_dom_sf"/>
</dbReference>
<feature type="region of interest" description="Disordered" evidence="2">
    <location>
        <begin position="1297"/>
        <end position="1351"/>
    </location>
</feature>
<dbReference type="PROSITE" id="PS51035">
    <property type="entry name" value="BAG"/>
    <property type="match status" value="1"/>
</dbReference>
<protein>
    <recommendedName>
        <fullName evidence="3">BAG domain-containing protein</fullName>
    </recommendedName>
</protein>
<feature type="compositionally biased region" description="Basic and acidic residues" evidence="2">
    <location>
        <begin position="1335"/>
        <end position="1351"/>
    </location>
</feature>
<evidence type="ECO:0000256" key="1">
    <source>
        <dbReference type="ARBA" id="ARBA00023186"/>
    </source>
</evidence>
<feature type="region of interest" description="Disordered" evidence="2">
    <location>
        <begin position="842"/>
        <end position="924"/>
    </location>
</feature>
<feature type="compositionally biased region" description="Basic and acidic residues" evidence="2">
    <location>
        <begin position="519"/>
        <end position="534"/>
    </location>
</feature>
<feature type="region of interest" description="Disordered" evidence="2">
    <location>
        <begin position="1107"/>
        <end position="1128"/>
    </location>
</feature>
<feature type="compositionally biased region" description="Polar residues" evidence="2">
    <location>
        <begin position="846"/>
        <end position="870"/>
    </location>
</feature>
<dbReference type="InterPro" id="IPR040400">
    <property type="entry name" value="BAG5/6/7/8"/>
</dbReference>
<dbReference type="PANTHER" id="PTHR33322">
    <property type="entry name" value="BAG DOMAIN CONTAINING PROTEIN, EXPRESSED"/>
    <property type="match status" value="1"/>
</dbReference>
<feature type="domain" description="BAG" evidence="3">
    <location>
        <begin position="622"/>
        <end position="701"/>
    </location>
</feature>
<organism evidence="4 5">
    <name type="scientific">Digitaria exilis</name>
    <dbReference type="NCBI Taxonomy" id="1010633"/>
    <lineage>
        <taxon>Eukaryota</taxon>
        <taxon>Viridiplantae</taxon>
        <taxon>Streptophyta</taxon>
        <taxon>Embryophyta</taxon>
        <taxon>Tracheophyta</taxon>
        <taxon>Spermatophyta</taxon>
        <taxon>Magnoliopsida</taxon>
        <taxon>Liliopsida</taxon>
        <taxon>Poales</taxon>
        <taxon>Poaceae</taxon>
        <taxon>PACMAD clade</taxon>
        <taxon>Panicoideae</taxon>
        <taxon>Panicodae</taxon>
        <taxon>Paniceae</taxon>
        <taxon>Anthephorinae</taxon>
        <taxon>Digitaria</taxon>
    </lineage>
</organism>
<evidence type="ECO:0000313" key="5">
    <source>
        <dbReference type="Proteomes" id="UP000636709"/>
    </source>
</evidence>
<dbReference type="Gene3D" id="1.20.58.120">
    <property type="entry name" value="BAG domain"/>
    <property type="match status" value="1"/>
</dbReference>
<feature type="region of interest" description="Disordered" evidence="2">
    <location>
        <begin position="772"/>
        <end position="801"/>
    </location>
</feature>
<feature type="region of interest" description="Disordered" evidence="2">
    <location>
        <begin position="1026"/>
        <end position="1082"/>
    </location>
</feature>
<dbReference type="PANTHER" id="PTHR33322:SF16">
    <property type="entry name" value="BAG FAMILY MOLECULAR CHAPERONE REGULATOR 6"/>
    <property type="match status" value="1"/>
</dbReference>
<evidence type="ECO:0000259" key="3">
    <source>
        <dbReference type="PROSITE" id="PS51035"/>
    </source>
</evidence>
<feature type="compositionally biased region" description="Basic residues" evidence="2">
    <location>
        <begin position="1388"/>
        <end position="1402"/>
    </location>
</feature>
<keyword evidence="1" id="KW-0143">Chaperone</keyword>
<dbReference type="Pfam" id="PF02179">
    <property type="entry name" value="BAG"/>
    <property type="match status" value="1"/>
</dbReference>
<feature type="compositionally biased region" description="Polar residues" evidence="2">
    <location>
        <begin position="420"/>
        <end position="430"/>
    </location>
</feature>
<feature type="compositionally biased region" description="Basic and acidic residues" evidence="2">
    <location>
        <begin position="461"/>
        <end position="474"/>
    </location>
</feature>
<dbReference type="GO" id="GO:0009506">
    <property type="term" value="C:plasmodesma"/>
    <property type="evidence" value="ECO:0007669"/>
    <property type="project" value="TreeGrafter"/>
</dbReference>
<feature type="compositionally biased region" description="Basic and acidic residues" evidence="2">
    <location>
        <begin position="1054"/>
        <end position="1076"/>
    </location>
</feature>
<dbReference type="FunFam" id="1.20.58.120:FF:000010">
    <property type="entry name" value="BAG family molecular chaperone regulator 6"/>
    <property type="match status" value="1"/>
</dbReference>
<feature type="compositionally biased region" description="Basic and acidic residues" evidence="2">
    <location>
        <begin position="304"/>
        <end position="323"/>
    </location>
</feature>